<dbReference type="AlphaFoldDB" id="A0A3S9WJ16"/>
<organism evidence="1 2">
    <name type="scientific">Microbacterium oxydans</name>
    <dbReference type="NCBI Taxonomy" id="82380"/>
    <lineage>
        <taxon>Bacteria</taxon>
        <taxon>Bacillati</taxon>
        <taxon>Actinomycetota</taxon>
        <taxon>Actinomycetes</taxon>
        <taxon>Micrococcales</taxon>
        <taxon>Microbacteriaceae</taxon>
        <taxon>Microbacterium</taxon>
    </lineage>
</organism>
<evidence type="ECO:0000313" key="2">
    <source>
        <dbReference type="Proteomes" id="UP000274841"/>
    </source>
</evidence>
<dbReference type="Proteomes" id="UP000274841">
    <property type="component" value="Chromosome"/>
</dbReference>
<proteinExistence type="predicted"/>
<dbReference type="KEGG" id="moy:CVS54_01382"/>
<evidence type="ECO:0000313" key="1">
    <source>
        <dbReference type="EMBL" id="AZS40060.1"/>
    </source>
</evidence>
<gene>
    <name evidence="1" type="ORF">CVS54_01382</name>
</gene>
<name>A0A3S9WJ16_9MICO</name>
<accession>A0A3S9WJ16</accession>
<dbReference type="EMBL" id="CP031422">
    <property type="protein sequence ID" value="AZS40060.1"/>
    <property type="molecule type" value="Genomic_DNA"/>
</dbReference>
<protein>
    <submittedName>
        <fullName evidence="1">Uncharacterized protein</fullName>
    </submittedName>
</protein>
<sequence length="147" mass="16519">MTDRCRETGRACSTAYNEGCRCFTCKAYNSARSDARRRKLGARVQLRKRPGVVLCPVTGLTPPTAYNTKGCRCGVCRAYLRDREREYRAAQHKATGKPLTDKHLTTRYSDLWAQADAAFRVDPEYVIAIAESMHEVISEFDVSAYAA</sequence>
<reference evidence="1 2" key="1">
    <citation type="submission" date="2018-08" db="EMBL/GenBank/DDBJ databases">
        <title>Microbacterium oxydans strain HG3.</title>
        <authorList>
            <person name="ORTET P."/>
        </authorList>
    </citation>
    <scope>NUCLEOTIDE SEQUENCE [LARGE SCALE GENOMIC DNA]</scope>
    <source>
        <strain evidence="1 2">HG3</strain>
    </source>
</reference>